<dbReference type="Gene3D" id="3.40.50.720">
    <property type="entry name" value="NAD(P)-binding Rossmann-like Domain"/>
    <property type="match status" value="1"/>
</dbReference>
<organism evidence="4 5">
    <name type="scientific">Phanerochaete sordida</name>
    <dbReference type="NCBI Taxonomy" id="48140"/>
    <lineage>
        <taxon>Eukaryota</taxon>
        <taxon>Fungi</taxon>
        <taxon>Dikarya</taxon>
        <taxon>Basidiomycota</taxon>
        <taxon>Agaricomycotina</taxon>
        <taxon>Agaricomycetes</taxon>
        <taxon>Polyporales</taxon>
        <taxon>Phanerochaetaceae</taxon>
        <taxon>Phanerochaete</taxon>
    </lineage>
</organism>
<evidence type="ECO:0000256" key="3">
    <source>
        <dbReference type="RuleBase" id="RU000363"/>
    </source>
</evidence>
<dbReference type="Pfam" id="PF00106">
    <property type="entry name" value="adh_short"/>
    <property type="match status" value="1"/>
</dbReference>
<dbReference type="GO" id="GO:0016491">
    <property type="term" value="F:oxidoreductase activity"/>
    <property type="evidence" value="ECO:0007669"/>
    <property type="project" value="UniProtKB-KW"/>
</dbReference>
<dbReference type="OrthoDB" id="1274115at2759"/>
<dbReference type="InterPro" id="IPR002347">
    <property type="entry name" value="SDR_fam"/>
</dbReference>
<protein>
    <submittedName>
        <fullName evidence="4">NAD(P)-binding protein</fullName>
    </submittedName>
</protein>
<dbReference type="PRINTS" id="PR00080">
    <property type="entry name" value="SDRFAMILY"/>
</dbReference>
<dbReference type="Proteomes" id="UP000703269">
    <property type="component" value="Unassembled WGS sequence"/>
</dbReference>
<name>A0A9P3GBB0_9APHY</name>
<dbReference type="InterPro" id="IPR051911">
    <property type="entry name" value="SDR_oxidoreductase"/>
</dbReference>
<keyword evidence="2" id="KW-0560">Oxidoreductase</keyword>
<dbReference type="SUPFAM" id="SSF51735">
    <property type="entry name" value="NAD(P)-binding Rossmann-fold domains"/>
    <property type="match status" value="1"/>
</dbReference>
<dbReference type="PRINTS" id="PR00081">
    <property type="entry name" value="GDHRDH"/>
</dbReference>
<dbReference type="AlphaFoldDB" id="A0A9P3GBB0"/>
<dbReference type="InterPro" id="IPR036291">
    <property type="entry name" value="NAD(P)-bd_dom_sf"/>
</dbReference>
<comment type="caution">
    <text evidence="4">The sequence shown here is derived from an EMBL/GenBank/DDBJ whole genome shotgun (WGS) entry which is preliminary data.</text>
</comment>
<accession>A0A9P3GBB0</accession>
<sequence length="287" mass="30776">MSSPRVWLITGSSTGFGRNMVEYALSQGEKVVATLRTPSALDDLRAQFPPTQLHIVPLDITDRAAISAAFAAAKAAFGRVDVVFNNAGVVHVAEIEGTPDAVAREMFAVNFWGAADVAREAVRFFREENPAGAGGWLLNVSSITGVQPLTAVGYYSSSKAAFDAFTQALAAEVDPAWNIKVVGILPDFFRTPIAVKGPVIPPHPAYVATTAEARRHIAVSFDPHGGVRIGNPKKAMPRIFALTRLAKPPVRLFLGHTAVEDARIKIKSLSEDVEAYAAWSEGLLEDE</sequence>
<reference evidence="4 5" key="1">
    <citation type="submission" date="2021-08" db="EMBL/GenBank/DDBJ databases">
        <title>Draft Genome Sequence of Phanerochaete sordida strain YK-624.</title>
        <authorList>
            <person name="Mori T."/>
            <person name="Dohra H."/>
            <person name="Suzuki T."/>
            <person name="Kawagishi H."/>
            <person name="Hirai H."/>
        </authorList>
    </citation>
    <scope>NUCLEOTIDE SEQUENCE [LARGE SCALE GENOMIC DNA]</scope>
    <source>
        <strain evidence="4 5">YK-624</strain>
    </source>
</reference>
<evidence type="ECO:0000313" key="5">
    <source>
        <dbReference type="Proteomes" id="UP000703269"/>
    </source>
</evidence>
<evidence type="ECO:0000256" key="1">
    <source>
        <dbReference type="ARBA" id="ARBA00006484"/>
    </source>
</evidence>
<dbReference type="PANTHER" id="PTHR43976">
    <property type="entry name" value="SHORT CHAIN DEHYDROGENASE"/>
    <property type="match status" value="1"/>
</dbReference>
<evidence type="ECO:0000256" key="2">
    <source>
        <dbReference type="ARBA" id="ARBA00023002"/>
    </source>
</evidence>
<proteinExistence type="inferred from homology"/>
<gene>
    <name evidence="4" type="ORF">PsYK624_078820</name>
</gene>
<comment type="similarity">
    <text evidence="1 3">Belongs to the short-chain dehydrogenases/reductases (SDR) family.</text>
</comment>
<dbReference type="PANTHER" id="PTHR43976:SF16">
    <property type="entry name" value="SHORT-CHAIN DEHYDROGENASE_REDUCTASE FAMILY PROTEIN"/>
    <property type="match status" value="1"/>
</dbReference>
<dbReference type="EMBL" id="BPQB01000022">
    <property type="protein sequence ID" value="GJE91731.1"/>
    <property type="molecule type" value="Genomic_DNA"/>
</dbReference>
<evidence type="ECO:0000313" key="4">
    <source>
        <dbReference type="EMBL" id="GJE91731.1"/>
    </source>
</evidence>
<keyword evidence="5" id="KW-1185">Reference proteome</keyword>